<keyword evidence="1" id="KW-0548">Nucleotidyltransferase</keyword>
<comment type="caution">
    <text evidence="1">The sequence shown here is derived from an EMBL/GenBank/DDBJ whole genome shotgun (WGS) entry which is preliminary data.</text>
</comment>
<keyword evidence="1" id="KW-0695">RNA-directed DNA polymerase</keyword>
<dbReference type="Proteomes" id="UP000735302">
    <property type="component" value="Unassembled WGS sequence"/>
</dbReference>
<reference evidence="1 2" key="1">
    <citation type="journal article" date="2021" name="Elife">
        <title>Chloroplast acquisition without the gene transfer in kleptoplastic sea slugs, Plakobranchus ocellatus.</title>
        <authorList>
            <person name="Maeda T."/>
            <person name="Takahashi S."/>
            <person name="Yoshida T."/>
            <person name="Shimamura S."/>
            <person name="Takaki Y."/>
            <person name="Nagai Y."/>
            <person name="Toyoda A."/>
            <person name="Suzuki Y."/>
            <person name="Arimoto A."/>
            <person name="Ishii H."/>
            <person name="Satoh N."/>
            <person name="Nishiyama T."/>
            <person name="Hasebe M."/>
            <person name="Maruyama T."/>
            <person name="Minagawa J."/>
            <person name="Obokata J."/>
            <person name="Shigenobu S."/>
        </authorList>
    </citation>
    <scope>NUCLEOTIDE SEQUENCE [LARGE SCALE GENOMIC DNA]</scope>
</reference>
<organism evidence="1 2">
    <name type="scientific">Plakobranchus ocellatus</name>
    <dbReference type="NCBI Taxonomy" id="259542"/>
    <lineage>
        <taxon>Eukaryota</taxon>
        <taxon>Metazoa</taxon>
        <taxon>Spiralia</taxon>
        <taxon>Lophotrochozoa</taxon>
        <taxon>Mollusca</taxon>
        <taxon>Gastropoda</taxon>
        <taxon>Heterobranchia</taxon>
        <taxon>Euthyneura</taxon>
        <taxon>Panpulmonata</taxon>
        <taxon>Sacoglossa</taxon>
        <taxon>Placobranchoidea</taxon>
        <taxon>Plakobranchidae</taxon>
        <taxon>Plakobranchus</taxon>
    </lineage>
</organism>
<dbReference type="GO" id="GO:0003964">
    <property type="term" value="F:RNA-directed DNA polymerase activity"/>
    <property type="evidence" value="ECO:0007669"/>
    <property type="project" value="UniProtKB-KW"/>
</dbReference>
<keyword evidence="2" id="KW-1185">Reference proteome</keyword>
<proteinExistence type="predicted"/>
<keyword evidence="1" id="KW-0808">Transferase</keyword>
<gene>
    <name evidence="1" type="ORF">PoB_005651800</name>
</gene>
<evidence type="ECO:0000313" key="2">
    <source>
        <dbReference type="Proteomes" id="UP000735302"/>
    </source>
</evidence>
<dbReference type="Gene3D" id="2.60.40.10">
    <property type="entry name" value="Immunoglobulins"/>
    <property type="match status" value="1"/>
</dbReference>
<name>A0AAV4CG90_9GAST</name>
<dbReference type="InterPro" id="IPR013783">
    <property type="entry name" value="Ig-like_fold"/>
</dbReference>
<sequence length="316" mass="36535">MTVPLITHDVRGHVDKSAVLRCQLRTENQHRDWYILTWHKVQPDGKQLPLVFLRVNRKTPEWSAEIPFDLRSRIQPIITVERGRVEFNVKISNLTCADETEYRIQPIITVERGRVEFNVKISNLTCADEAEYRPQTPKISNSFPPKKRGSNSIVECKADVGLPPQTLIWYIKRPGRKYFSMIDKQRDLIEETDGCHFMSTRSVDVTSRGYPRGTRFRCGYPGYIEKPGMYEEYVLDFNVEGLHMEEVREKPKLAAVCKNAECRKQARPSEDLSEGHPDSCSRLTSTLEPSVLILAVWLFHCLGRRFVTTPMCFCNV</sequence>
<protein>
    <submittedName>
        <fullName evidence="1">Reverse transcriptase</fullName>
    </submittedName>
</protein>
<accession>A0AAV4CG90</accession>
<dbReference type="AlphaFoldDB" id="A0AAV4CG90"/>
<dbReference type="EMBL" id="BLXT01006199">
    <property type="protein sequence ID" value="GFO30013.1"/>
    <property type="molecule type" value="Genomic_DNA"/>
</dbReference>
<evidence type="ECO:0000313" key="1">
    <source>
        <dbReference type="EMBL" id="GFO30013.1"/>
    </source>
</evidence>